<dbReference type="RefSeq" id="WP_191781796.1">
    <property type="nucleotide sequence ID" value="NZ_JACSQV010000005.1"/>
</dbReference>
<keyword evidence="2" id="KW-1185">Reference proteome</keyword>
<organism evidence="1 2">
    <name type="scientific">Cellulomonas avistercoris</name>
    <dbReference type="NCBI Taxonomy" id="2762242"/>
    <lineage>
        <taxon>Bacteria</taxon>
        <taxon>Bacillati</taxon>
        <taxon>Actinomycetota</taxon>
        <taxon>Actinomycetes</taxon>
        <taxon>Micrococcales</taxon>
        <taxon>Cellulomonadaceae</taxon>
        <taxon>Cellulomonas</taxon>
    </lineage>
</organism>
<dbReference type="InterPro" id="IPR043777">
    <property type="entry name" value="DUF5719"/>
</dbReference>
<comment type="caution">
    <text evidence="1">The sequence shown here is derived from an EMBL/GenBank/DDBJ whole genome shotgun (WGS) entry which is preliminary data.</text>
</comment>
<reference evidence="1 2" key="1">
    <citation type="submission" date="2020-08" db="EMBL/GenBank/DDBJ databases">
        <title>A Genomic Blueprint of the Chicken Gut Microbiome.</title>
        <authorList>
            <person name="Gilroy R."/>
            <person name="Ravi A."/>
            <person name="Getino M."/>
            <person name="Pursley I."/>
            <person name="Horton D.L."/>
            <person name="Alikhan N.-F."/>
            <person name="Baker D."/>
            <person name="Gharbi K."/>
            <person name="Hall N."/>
            <person name="Watson M."/>
            <person name="Adriaenssens E.M."/>
            <person name="Foster-Nyarko E."/>
            <person name="Jarju S."/>
            <person name="Secka A."/>
            <person name="Antonio M."/>
            <person name="Oren A."/>
            <person name="Chaudhuri R."/>
            <person name="La Ragione R.M."/>
            <person name="Hildebrand F."/>
            <person name="Pallen M.J."/>
        </authorList>
    </citation>
    <scope>NUCLEOTIDE SEQUENCE [LARGE SCALE GENOMIC DNA]</scope>
    <source>
        <strain evidence="1 2">Sa3CUA2</strain>
    </source>
</reference>
<gene>
    <name evidence="1" type="ORF">H9657_06975</name>
</gene>
<protein>
    <recommendedName>
        <fullName evidence="3">Large extracellular alpha-helical protein</fullName>
    </recommendedName>
</protein>
<evidence type="ECO:0000313" key="1">
    <source>
        <dbReference type="EMBL" id="MBD7918021.1"/>
    </source>
</evidence>
<evidence type="ECO:0008006" key="3">
    <source>
        <dbReference type="Google" id="ProtNLM"/>
    </source>
</evidence>
<sequence length="521" mass="50941">MTTEPDGPAAPHEGRPRRAARAASGVLVLVLAGGAVAAAARVGDAPTVPLAAVRVEVAPTPVTLQCPGPVLLPERTVRGDAEFDPAPVPAQVALDAVTAAGAGAGPLAVVATGPSDASADAPGGGGSLHLGDVGAPLAVRAQPRDTSPVAAASVASVVTDGDARGLAAASCRTPSSDDWLVGAATSVGSTATLVLTNPGLTVAQVELEVFGPTGPVDVSTTQHVVAAGGTKQVDLGGLAADQAALVVHVSASGGQVAAHVQDTAVRGFTPAGTDLVVPGGAPSTRQVVTGLVAAESQVGSADAPVLRLLAPRDATTARVALLGADGPVVLPGAQDVPLTPGEVTDVPLGGLPEGVYTVVVDAEAPVVAAAVATSVGQQGGLDDEPRVERAWSASGALDDHGVVALPRGTDAAVVVGAVGRDADDTREATATLRVLGRDGRTLSEHAVRVDAGTTGAWPVADLAEGAVGVELVPEGDVAVAWAVSLTLEREDGPLVAVLGPVPVAGAADARDVREDPRPARG</sequence>
<name>A0ABR8QC66_9CELL</name>
<dbReference type="Pfam" id="PF18986">
    <property type="entry name" value="DUF5719"/>
    <property type="match status" value="1"/>
</dbReference>
<dbReference type="EMBL" id="JACSQV010000005">
    <property type="protein sequence ID" value="MBD7918021.1"/>
    <property type="molecule type" value="Genomic_DNA"/>
</dbReference>
<dbReference type="Proteomes" id="UP000604241">
    <property type="component" value="Unassembled WGS sequence"/>
</dbReference>
<accession>A0ABR8QC66</accession>
<proteinExistence type="predicted"/>
<evidence type="ECO:0000313" key="2">
    <source>
        <dbReference type="Proteomes" id="UP000604241"/>
    </source>
</evidence>